<proteinExistence type="predicted"/>
<keyword evidence="4" id="KW-1185">Reference proteome</keyword>
<dbReference type="PANTHER" id="PTHR36766:SF40">
    <property type="entry name" value="DISEASE RESISTANCE PROTEIN RGA3"/>
    <property type="match status" value="1"/>
</dbReference>
<dbReference type="EMBL" id="AWWV01010944">
    <property type="protein sequence ID" value="OMO75831.1"/>
    <property type="molecule type" value="Genomic_DNA"/>
</dbReference>
<dbReference type="Gene3D" id="3.80.10.10">
    <property type="entry name" value="Ribonuclease Inhibitor"/>
    <property type="match status" value="3"/>
</dbReference>
<evidence type="ECO:0000313" key="3">
    <source>
        <dbReference type="EMBL" id="OMO75831.1"/>
    </source>
</evidence>
<organism evidence="3 4">
    <name type="scientific">Corchorus capsularis</name>
    <name type="common">Jute</name>
    <dbReference type="NCBI Taxonomy" id="210143"/>
    <lineage>
        <taxon>Eukaryota</taxon>
        <taxon>Viridiplantae</taxon>
        <taxon>Streptophyta</taxon>
        <taxon>Embryophyta</taxon>
        <taxon>Tracheophyta</taxon>
        <taxon>Spermatophyta</taxon>
        <taxon>Magnoliopsida</taxon>
        <taxon>eudicotyledons</taxon>
        <taxon>Gunneridae</taxon>
        <taxon>Pentapetalae</taxon>
        <taxon>rosids</taxon>
        <taxon>malvids</taxon>
        <taxon>Malvales</taxon>
        <taxon>Malvaceae</taxon>
        <taxon>Grewioideae</taxon>
        <taxon>Apeibeae</taxon>
        <taxon>Corchorus</taxon>
    </lineage>
</organism>
<accession>A0A1R3I002</accession>
<feature type="region of interest" description="Disordered" evidence="2">
    <location>
        <begin position="28"/>
        <end position="50"/>
    </location>
</feature>
<sequence>MPLRSYEEVASELSSTVADQISIRSYDGFSRSSSSLSKNRHDAPSTSEVPKVAAQHAIQKKEHDDQIQVLSGENGKQHFSSLENFKVSSMTQLMDLPPSLLTLRIESCDTLHSLPSGVKDRSFEELYIIDCISFKTFPLGHLATSLKTLYIRNCRNLELPQPKELNQFILLEDLCLGSSCDSLKSFPLNCLPKLKTLSLWDCRNLEYLSIDKGLQNDVKSLDALEIRNCPNLTTFPKEGLQAPSLTSLVLSNCSNLKSLPRWMQSLSCLQSLHINKCPELESLPSRGLPSSLKILCINFCDKITPQRAWELDKLDSLCHFEIEGGCKGLLSFPEEGLLPTNLKSLRVSRLLNLKCLDEYGIQELTSLQTLEINCCNELHSFPEDGLPSSVSFLRITDCSVLKQKLQKRRGKEWFKIAHIASIHIDEVKML</sequence>
<feature type="compositionally biased region" description="Low complexity" evidence="2">
    <location>
        <begin position="28"/>
        <end position="37"/>
    </location>
</feature>
<dbReference type="SUPFAM" id="SSF52058">
    <property type="entry name" value="L domain-like"/>
    <property type="match status" value="1"/>
</dbReference>
<name>A0A1R3I002_COCAP</name>
<dbReference type="InterPro" id="IPR032675">
    <property type="entry name" value="LRR_dom_sf"/>
</dbReference>
<reference evidence="3 4" key="1">
    <citation type="submission" date="2013-09" db="EMBL/GenBank/DDBJ databases">
        <title>Corchorus capsularis genome sequencing.</title>
        <authorList>
            <person name="Alam M."/>
            <person name="Haque M.S."/>
            <person name="Islam M.S."/>
            <person name="Emdad E.M."/>
            <person name="Islam M.M."/>
            <person name="Ahmed B."/>
            <person name="Halim A."/>
            <person name="Hossen Q.M.M."/>
            <person name="Hossain M.Z."/>
            <person name="Ahmed R."/>
            <person name="Khan M.M."/>
            <person name="Islam R."/>
            <person name="Rashid M.M."/>
            <person name="Khan S.A."/>
            <person name="Rahman M.S."/>
            <person name="Alam M."/>
        </authorList>
    </citation>
    <scope>NUCLEOTIDE SEQUENCE [LARGE SCALE GENOMIC DNA]</scope>
    <source>
        <strain evidence="4">cv. CVL-1</strain>
        <tissue evidence="3">Whole seedling</tissue>
    </source>
</reference>
<evidence type="ECO:0000313" key="4">
    <source>
        <dbReference type="Proteomes" id="UP000188268"/>
    </source>
</evidence>
<dbReference type="OrthoDB" id="1002108at2759"/>
<comment type="caution">
    <text evidence="3">The sequence shown here is derived from an EMBL/GenBank/DDBJ whole genome shotgun (WGS) entry which is preliminary data.</text>
</comment>
<protein>
    <submittedName>
        <fullName evidence="3">Putative leucine-rich repeat-containing protein</fullName>
    </submittedName>
</protein>
<gene>
    <name evidence="3" type="ORF">CCACVL1_16023</name>
</gene>
<evidence type="ECO:0000256" key="2">
    <source>
        <dbReference type="SAM" id="MobiDB-lite"/>
    </source>
</evidence>
<dbReference type="GO" id="GO:0006952">
    <property type="term" value="P:defense response"/>
    <property type="evidence" value="ECO:0007669"/>
    <property type="project" value="UniProtKB-KW"/>
</dbReference>
<evidence type="ECO:0000256" key="1">
    <source>
        <dbReference type="ARBA" id="ARBA00022821"/>
    </source>
</evidence>
<dbReference type="STRING" id="210143.A0A1R3I002"/>
<keyword evidence="1" id="KW-0611">Plant defense</keyword>
<dbReference type="PANTHER" id="PTHR36766">
    <property type="entry name" value="PLANT BROAD-SPECTRUM MILDEW RESISTANCE PROTEIN RPW8"/>
    <property type="match status" value="1"/>
</dbReference>
<dbReference type="Proteomes" id="UP000188268">
    <property type="component" value="Unassembled WGS sequence"/>
</dbReference>
<dbReference type="OMA" id="TELWISH"/>
<dbReference type="AlphaFoldDB" id="A0A1R3I002"/>
<dbReference type="Gramene" id="OMO75831">
    <property type="protein sequence ID" value="OMO75831"/>
    <property type="gene ID" value="CCACVL1_16023"/>
</dbReference>